<keyword evidence="10" id="KW-1185">Reference proteome</keyword>
<evidence type="ECO:0000313" key="10">
    <source>
        <dbReference type="Proteomes" id="UP000008141"/>
    </source>
</evidence>
<dbReference type="RefSeq" id="XP_005850577.1">
    <property type="nucleotide sequence ID" value="XM_005850515.1"/>
</dbReference>
<evidence type="ECO:0000256" key="5">
    <source>
        <dbReference type="ARBA" id="ARBA00022840"/>
    </source>
</evidence>
<evidence type="ECO:0000256" key="7">
    <source>
        <dbReference type="SAM" id="MobiDB-lite"/>
    </source>
</evidence>
<dbReference type="GeneID" id="17358001"/>
<gene>
    <name evidence="9" type="ORF">CHLNCDRAFT_140495</name>
</gene>
<organism evidence="10">
    <name type="scientific">Chlorella variabilis</name>
    <name type="common">Green alga</name>
    <dbReference type="NCBI Taxonomy" id="554065"/>
    <lineage>
        <taxon>Eukaryota</taxon>
        <taxon>Viridiplantae</taxon>
        <taxon>Chlorophyta</taxon>
        <taxon>core chlorophytes</taxon>
        <taxon>Trebouxiophyceae</taxon>
        <taxon>Chlorellales</taxon>
        <taxon>Chlorellaceae</taxon>
        <taxon>Chlorella clade</taxon>
        <taxon>Chlorella</taxon>
    </lineage>
</organism>
<dbReference type="EC" id="6.3.4.19" evidence="1"/>
<dbReference type="eggNOG" id="ENOG502QQNE">
    <property type="taxonomic scope" value="Eukaryota"/>
</dbReference>
<dbReference type="OrthoDB" id="511782at2759"/>
<evidence type="ECO:0000256" key="2">
    <source>
        <dbReference type="ARBA" id="ARBA00022598"/>
    </source>
</evidence>
<accession>E1Z5I0</accession>
<dbReference type="GO" id="GO:0005524">
    <property type="term" value="F:ATP binding"/>
    <property type="evidence" value="ECO:0007669"/>
    <property type="project" value="UniProtKB-KW"/>
</dbReference>
<dbReference type="Gene3D" id="3.40.50.620">
    <property type="entry name" value="HUPs"/>
    <property type="match status" value="1"/>
</dbReference>
<feature type="region of interest" description="Disordered" evidence="7">
    <location>
        <begin position="223"/>
        <end position="296"/>
    </location>
</feature>
<dbReference type="InterPro" id="IPR012094">
    <property type="entry name" value="tRNA_Ile_lys_synt"/>
</dbReference>
<comment type="catalytic activity">
    <reaction evidence="6">
        <text>cytidine(34) in tRNA(Ile2) + L-lysine + ATP = lysidine(34) in tRNA(Ile2) + AMP + diphosphate + H(+)</text>
        <dbReference type="Rhea" id="RHEA:43744"/>
        <dbReference type="Rhea" id="RHEA-COMP:10625"/>
        <dbReference type="Rhea" id="RHEA-COMP:10670"/>
        <dbReference type="ChEBI" id="CHEBI:15378"/>
        <dbReference type="ChEBI" id="CHEBI:30616"/>
        <dbReference type="ChEBI" id="CHEBI:32551"/>
        <dbReference type="ChEBI" id="CHEBI:33019"/>
        <dbReference type="ChEBI" id="CHEBI:82748"/>
        <dbReference type="ChEBI" id="CHEBI:83665"/>
        <dbReference type="ChEBI" id="CHEBI:456215"/>
        <dbReference type="EC" id="6.3.4.19"/>
    </reaction>
</comment>
<dbReference type="InParanoid" id="E1Z5I0"/>
<evidence type="ECO:0000313" key="9">
    <source>
        <dbReference type="EMBL" id="EFN58475.1"/>
    </source>
</evidence>
<dbReference type="PANTHER" id="PTHR43033">
    <property type="entry name" value="TRNA(ILE)-LYSIDINE SYNTHASE-RELATED"/>
    <property type="match status" value="1"/>
</dbReference>
<keyword evidence="5" id="KW-0067">ATP-binding</keyword>
<reference evidence="9 10" key="1">
    <citation type="journal article" date="2010" name="Plant Cell">
        <title>The Chlorella variabilis NC64A genome reveals adaptation to photosymbiosis, coevolution with viruses, and cryptic sex.</title>
        <authorList>
            <person name="Blanc G."/>
            <person name="Duncan G."/>
            <person name="Agarkova I."/>
            <person name="Borodovsky M."/>
            <person name="Gurnon J."/>
            <person name="Kuo A."/>
            <person name="Lindquist E."/>
            <person name="Lucas S."/>
            <person name="Pangilinan J."/>
            <person name="Polle J."/>
            <person name="Salamov A."/>
            <person name="Terry A."/>
            <person name="Yamada T."/>
            <person name="Dunigan D.D."/>
            <person name="Grigoriev I.V."/>
            <person name="Claverie J.M."/>
            <person name="Van Etten J.L."/>
        </authorList>
    </citation>
    <scope>NUCLEOTIDE SEQUENCE [LARGE SCALE GENOMIC DNA]</scope>
    <source>
        <strain evidence="9 10">NC64A</strain>
    </source>
</reference>
<dbReference type="PANTHER" id="PTHR43033:SF5">
    <property type="entry name" value="TRNA(ILE)-LYSIDINE SYNTHETASE"/>
    <property type="match status" value="1"/>
</dbReference>
<protein>
    <recommendedName>
        <fullName evidence="1">tRNA(Ile)-lysidine synthetase</fullName>
        <ecNumber evidence="1">6.3.4.19</ecNumber>
    </recommendedName>
</protein>
<name>E1Z5I0_CHLVA</name>
<proteinExistence type="inferred from homology"/>
<dbReference type="GO" id="GO:0032267">
    <property type="term" value="F:tRNA(Ile)-lysidine synthase activity"/>
    <property type="evidence" value="ECO:0007669"/>
    <property type="project" value="UniProtKB-EC"/>
</dbReference>
<dbReference type="SUPFAM" id="SSF52402">
    <property type="entry name" value="Adenine nucleotide alpha hydrolases-like"/>
    <property type="match status" value="1"/>
</dbReference>
<dbReference type="STRING" id="554065.E1Z5I0"/>
<dbReference type="AlphaFoldDB" id="E1Z5I0"/>
<sequence length="556" mass="60728">MTTLARYVAALRNCGLRSSDRVAVALSGGPDSLALASMTVWWQGFVRNQVLRRDRLRSQQTPLALIVDHKLRPESTEEAHAVAAQAEGLGMQTRVLALGWPPGEVAQGDRMVAAREARYAALLRACGEMGRTHLLLAHHADDQAETFLLRLLHASGVVGLACMPAVAEKRTEFGRIKVVRPLLGFHKAELEAYCQRSRLPYIVDPTNSELSYHRNRIRHVLRQMPSLADRSGGDNATGSSGGGSSSGGSERLAGTGAGRPAAPATIWQEEIEVPERGSGSSSSSDSSGTGTGGSDGQSIVEDLLLLQRRCQAAGQRQQMLSDQVLQWAVLRTSCPDLPTRPREEQQAGQPLLVRPGREMSEAQLEAWRRRQQRRQAESAVRHAWRSQQPWFIDWDARLTLVARALRSVPFALLSAPCFFEGQVQEQVALGALGRVLQAVSGRKYPPPLVHTTRLRQMLLDGRMEAVFTGGGCLVRRLPRSKGRNLLCTPHDQHLRAEELLARLPPINEYEAARQQKKREAAAAAKAAAKAAAATEAEARTLVQEEEEGGSEALQNS</sequence>
<dbReference type="GO" id="GO:0008033">
    <property type="term" value="P:tRNA processing"/>
    <property type="evidence" value="ECO:0007669"/>
    <property type="project" value="UniProtKB-KW"/>
</dbReference>
<dbReference type="EMBL" id="GL433837">
    <property type="protein sequence ID" value="EFN58475.1"/>
    <property type="molecule type" value="Genomic_DNA"/>
</dbReference>
<keyword evidence="4" id="KW-0547">Nucleotide-binding</keyword>
<feature type="region of interest" description="Disordered" evidence="7">
    <location>
        <begin position="537"/>
        <end position="556"/>
    </location>
</feature>
<dbReference type="InterPro" id="IPR011063">
    <property type="entry name" value="TilS/TtcA_N"/>
</dbReference>
<evidence type="ECO:0000256" key="4">
    <source>
        <dbReference type="ARBA" id="ARBA00022741"/>
    </source>
</evidence>
<dbReference type="KEGG" id="cvr:CHLNCDRAFT_140495"/>
<dbReference type="InterPro" id="IPR012795">
    <property type="entry name" value="tRNA_Ile_lys_synt_N"/>
</dbReference>
<keyword evidence="2" id="KW-0436">Ligase</keyword>
<feature type="compositionally biased region" description="Low complexity" evidence="7">
    <location>
        <begin position="277"/>
        <end position="288"/>
    </location>
</feature>
<evidence type="ECO:0000256" key="3">
    <source>
        <dbReference type="ARBA" id="ARBA00022694"/>
    </source>
</evidence>
<dbReference type="InterPro" id="IPR014729">
    <property type="entry name" value="Rossmann-like_a/b/a_fold"/>
</dbReference>
<dbReference type="CDD" id="cd01992">
    <property type="entry name" value="TilS_N"/>
    <property type="match status" value="1"/>
</dbReference>
<evidence type="ECO:0000259" key="8">
    <source>
        <dbReference type="Pfam" id="PF01171"/>
    </source>
</evidence>
<evidence type="ECO:0000256" key="6">
    <source>
        <dbReference type="ARBA" id="ARBA00048539"/>
    </source>
</evidence>
<dbReference type="Pfam" id="PF01171">
    <property type="entry name" value="ATP_bind_3"/>
    <property type="match status" value="1"/>
</dbReference>
<evidence type="ECO:0000256" key="1">
    <source>
        <dbReference type="ARBA" id="ARBA00013267"/>
    </source>
</evidence>
<keyword evidence="3" id="KW-0819">tRNA processing</keyword>
<dbReference type="Proteomes" id="UP000008141">
    <property type="component" value="Unassembled WGS sequence"/>
</dbReference>
<feature type="domain" description="tRNA(Ile)-lysidine/2-thiocytidine synthase N-terminal" evidence="8">
    <location>
        <begin position="22"/>
        <end position="219"/>
    </location>
</feature>
<dbReference type="HAMAP" id="MF_01161">
    <property type="entry name" value="tRNA_Ile_lys_synt"/>
    <property type="match status" value="1"/>
</dbReference>
<dbReference type="NCBIfam" id="TIGR02432">
    <property type="entry name" value="lysidine_TilS_N"/>
    <property type="match status" value="1"/>
</dbReference>